<dbReference type="EMBL" id="CCBN010000017">
    <property type="protein sequence ID" value="CDO56899.1"/>
    <property type="molecule type" value="Genomic_DNA"/>
</dbReference>
<gene>
    <name evidence="5" type="ORF">BN980_GECA17s01715g</name>
</gene>
<organism evidence="5 6">
    <name type="scientific">Geotrichum candidum</name>
    <name type="common">Oospora lactis</name>
    <name type="synonym">Dipodascus geotrichum</name>
    <dbReference type="NCBI Taxonomy" id="1173061"/>
    <lineage>
        <taxon>Eukaryota</taxon>
        <taxon>Fungi</taxon>
        <taxon>Dikarya</taxon>
        <taxon>Ascomycota</taxon>
        <taxon>Saccharomycotina</taxon>
        <taxon>Dipodascomycetes</taxon>
        <taxon>Dipodascales</taxon>
        <taxon>Dipodascaceae</taxon>
        <taxon>Geotrichum</taxon>
    </lineage>
</organism>
<name>A0A0J9XHK5_GEOCN</name>
<feature type="compositionally biased region" description="Polar residues" evidence="2">
    <location>
        <begin position="154"/>
        <end position="163"/>
    </location>
</feature>
<dbReference type="PANTHER" id="PTHR43096:SF52">
    <property type="entry name" value="DNAJ HOMOLOG 1, MITOCHONDRIAL-RELATED"/>
    <property type="match status" value="1"/>
</dbReference>
<dbReference type="SUPFAM" id="SSF46565">
    <property type="entry name" value="Chaperone J-domain"/>
    <property type="match status" value="1"/>
</dbReference>
<keyword evidence="6" id="KW-1185">Reference proteome</keyword>
<keyword evidence="3" id="KW-0472">Membrane</keyword>
<sequence>MKSLFFSTRPLGLFACGPAAAFRASPSLLHRLASTLSSSDRRSHYEILGLPPGASAAEIKSKYYELSKQLHPDRHHRIASTNSGSQDEHRRRKKEMNKKYVRVKEAYDVLKDKSKRAAFDSELTGGSAGGEGSPGWSTARNARSNDHYYGHTRYSGTQHQASSFHRRPRHAYQGGGGGGSAADAEFYNTKHEAYTNTTHRSTRHAGGRDPLGPTARTGSNYDVPHFDFDKHYHQQRSYDNHRKIQLMKMAQRRFNASNDGDLAGRLEQQRRQSAFHTGQNRNGSNNSGDPFIHPSFNPYSRPTRHLLTLTGPRLAVIFSGFVGAVYLILKNLFF</sequence>
<dbReference type="GO" id="GO:0051082">
    <property type="term" value="F:unfolded protein binding"/>
    <property type="evidence" value="ECO:0007669"/>
    <property type="project" value="TreeGrafter"/>
</dbReference>
<feature type="domain" description="J" evidence="4">
    <location>
        <begin position="43"/>
        <end position="123"/>
    </location>
</feature>
<dbReference type="PRINTS" id="PR00625">
    <property type="entry name" value="JDOMAIN"/>
</dbReference>
<evidence type="ECO:0000313" key="5">
    <source>
        <dbReference type="EMBL" id="CDO56899.1"/>
    </source>
</evidence>
<keyword evidence="3" id="KW-0812">Transmembrane</keyword>
<dbReference type="InterPro" id="IPR036869">
    <property type="entry name" value="J_dom_sf"/>
</dbReference>
<feature type="transmembrane region" description="Helical" evidence="3">
    <location>
        <begin position="306"/>
        <end position="329"/>
    </location>
</feature>
<keyword evidence="3" id="KW-1133">Transmembrane helix</keyword>
<dbReference type="InterPro" id="IPR018253">
    <property type="entry name" value="DnaJ_domain_CS"/>
</dbReference>
<dbReference type="PROSITE" id="PS00636">
    <property type="entry name" value="DNAJ_1"/>
    <property type="match status" value="1"/>
</dbReference>
<dbReference type="InterPro" id="IPR001623">
    <property type="entry name" value="DnaJ_domain"/>
</dbReference>
<dbReference type="PANTHER" id="PTHR43096">
    <property type="entry name" value="DNAJ HOMOLOG 1, MITOCHONDRIAL-RELATED"/>
    <property type="match status" value="1"/>
</dbReference>
<feature type="region of interest" description="Disordered" evidence="2">
    <location>
        <begin position="71"/>
        <end position="97"/>
    </location>
</feature>
<feature type="region of interest" description="Disordered" evidence="2">
    <location>
        <begin position="271"/>
        <end position="296"/>
    </location>
</feature>
<dbReference type="OrthoDB" id="10250354at2759"/>
<dbReference type="PROSITE" id="PS50076">
    <property type="entry name" value="DNAJ_2"/>
    <property type="match status" value="1"/>
</dbReference>
<dbReference type="CDD" id="cd06257">
    <property type="entry name" value="DnaJ"/>
    <property type="match status" value="1"/>
</dbReference>
<dbReference type="Proteomes" id="UP000242525">
    <property type="component" value="Unassembled WGS sequence"/>
</dbReference>
<proteinExistence type="predicted"/>
<accession>A0A0J9XHK5</accession>
<dbReference type="STRING" id="1173061.A0A0J9XHK5"/>
<dbReference type="AlphaFoldDB" id="A0A0J9XHK5"/>
<dbReference type="GO" id="GO:0042026">
    <property type="term" value="P:protein refolding"/>
    <property type="evidence" value="ECO:0007669"/>
    <property type="project" value="TreeGrafter"/>
</dbReference>
<protein>
    <recommendedName>
        <fullName evidence="4">J domain-containing protein</fullName>
    </recommendedName>
</protein>
<keyword evidence="1" id="KW-0143">Chaperone</keyword>
<dbReference type="GO" id="GO:0005737">
    <property type="term" value="C:cytoplasm"/>
    <property type="evidence" value="ECO:0007669"/>
    <property type="project" value="TreeGrafter"/>
</dbReference>
<feature type="region of interest" description="Disordered" evidence="2">
    <location>
        <begin position="121"/>
        <end position="180"/>
    </location>
</feature>
<reference evidence="5" key="1">
    <citation type="submission" date="2014-03" db="EMBL/GenBank/DDBJ databases">
        <authorList>
            <person name="Casaregola S."/>
        </authorList>
    </citation>
    <scope>NUCLEOTIDE SEQUENCE [LARGE SCALE GENOMIC DNA]</scope>
    <source>
        <strain evidence="5">CLIB 918</strain>
    </source>
</reference>
<feature type="region of interest" description="Disordered" evidence="2">
    <location>
        <begin position="197"/>
        <end position="217"/>
    </location>
</feature>
<evidence type="ECO:0000256" key="2">
    <source>
        <dbReference type="SAM" id="MobiDB-lite"/>
    </source>
</evidence>
<dbReference type="SMART" id="SM00271">
    <property type="entry name" value="DnaJ"/>
    <property type="match status" value="1"/>
</dbReference>
<evidence type="ECO:0000259" key="4">
    <source>
        <dbReference type="PROSITE" id="PS50076"/>
    </source>
</evidence>
<evidence type="ECO:0000313" key="6">
    <source>
        <dbReference type="Proteomes" id="UP000242525"/>
    </source>
</evidence>
<evidence type="ECO:0000256" key="1">
    <source>
        <dbReference type="ARBA" id="ARBA00023186"/>
    </source>
</evidence>
<dbReference type="Pfam" id="PF00226">
    <property type="entry name" value="DnaJ"/>
    <property type="match status" value="1"/>
</dbReference>
<feature type="compositionally biased region" description="Polar residues" evidence="2">
    <location>
        <begin position="271"/>
        <end position="288"/>
    </location>
</feature>
<evidence type="ECO:0000256" key="3">
    <source>
        <dbReference type="SAM" id="Phobius"/>
    </source>
</evidence>
<comment type="caution">
    <text evidence="5">The sequence shown here is derived from an EMBL/GenBank/DDBJ whole genome shotgun (WGS) entry which is preliminary data.</text>
</comment>
<dbReference type="Gene3D" id="1.10.287.110">
    <property type="entry name" value="DnaJ domain"/>
    <property type="match status" value="1"/>
</dbReference>